<dbReference type="EMBL" id="JBHRTI010000004">
    <property type="protein sequence ID" value="MFC3147829.1"/>
    <property type="molecule type" value="Genomic_DNA"/>
</dbReference>
<comment type="caution">
    <text evidence="3">The sequence shown here is derived from an EMBL/GenBank/DDBJ whole genome shotgun (WGS) entry which is preliminary data.</text>
</comment>
<dbReference type="Pfam" id="PF20567">
    <property type="entry name" value="DUF6776"/>
    <property type="match status" value="1"/>
</dbReference>
<evidence type="ECO:0000313" key="4">
    <source>
        <dbReference type="Proteomes" id="UP001595556"/>
    </source>
</evidence>
<dbReference type="Proteomes" id="UP001595556">
    <property type="component" value="Unassembled WGS sequence"/>
</dbReference>
<keyword evidence="2" id="KW-1133">Transmembrane helix</keyword>
<keyword evidence="1" id="KW-0175">Coiled coil</keyword>
<protein>
    <submittedName>
        <fullName evidence="3">DUF6776 family protein</fullName>
    </submittedName>
</protein>
<keyword evidence="4" id="KW-1185">Reference proteome</keyword>
<proteinExistence type="predicted"/>
<keyword evidence="2" id="KW-0472">Membrane</keyword>
<name>A0ABV7H1N9_9BURK</name>
<evidence type="ECO:0000256" key="2">
    <source>
        <dbReference type="SAM" id="Phobius"/>
    </source>
</evidence>
<accession>A0ABV7H1N9</accession>
<organism evidence="3 4">
    <name type="scientific">Piscinibacterium candidicorallinum</name>
    <dbReference type="NCBI Taxonomy" id="1793872"/>
    <lineage>
        <taxon>Bacteria</taxon>
        <taxon>Pseudomonadati</taxon>
        <taxon>Pseudomonadota</taxon>
        <taxon>Betaproteobacteria</taxon>
        <taxon>Burkholderiales</taxon>
        <taxon>Piscinibacterium</taxon>
    </lineage>
</organism>
<gene>
    <name evidence="3" type="ORF">ACFOEN_09265</name>
</gene>
<feature type="transmembrane region" description="Helical" evidence="2">
    <location>
        <begin position="29"/>
        <end position="47"/>
    </location>
</feature>
<evidence type="ECO:0000313" key="3">
    <source>
        <dbReference type="EMBL" id="MFC3147829.1"/>
    </source>
</evidence>
<dbReference type="InterPro" id="IPR046703">
    <property type="entry name" value="DUF6776"/>
</dbReference>
<dbReference type="RefSeq" id="WP_377303247.1">
    <property type="nucleotide sequence ID" value="NZ_CP180191.1"/>
</dbReference>
<keyword evidence="2" id="KW-0812">Transmembrane</keyword>
<evidence type="ECO:0000256" key="1">
    <source>
        <dbReference type="SAM" id="Coils"/>
    </source>
</evidence>
<reference evidence="4" key="1">
    <citation type="journal article" date="2019" name="Int. J. Syst. Evol. Microbiol.">
        <title>The Global Catalogue of Microorganisms (GCM) 10K type strain sequencing project: providing services to taxonomists for standard genome sequencing and annotation.</title>
        <authorList>
            <consortium name="The Broad Institute Genomics Platform"/>
            <consortium name="The Broad Institute Genome Sequencing Center for Infectious Disease"/>
            <person name="Wu L."/>
            <person name="Ma J."/>
        </authorList>
    </citation>
    <scope>NUCLEOTIDE SEQUENCE [LARGE SCALE GENOMIC DNA]</scope>
    <source>
        <strain evidence="4">KCTC 52168</strain>
    </source>
</reference>
<feature type="coiled-coil region" evidence="1">
    <location>
        <begin position="58"/>
        <end position="127"/>
    </location>
</feature>
<sequence>MRFTLLRRRFTISAPRMAIRAHVPWPIRVFGYAIVLGLAAAVAMWAYDLGSRFAGFNKGEVKEELARLRSDVATLRAERDALKTASLASQSELTMERASQSKMADQVKALEAEVAQLKEETAFYESLIPATTAGPGVSIRNLRAQLDPASNTMRYRLLVMQTGRTEAEFRGQIRLDVSVQSAGKTEVVSIPSANAGSVPALELAFRRVQRVEGEMQLPKGVTVKSVIAKVMQGGAVRAQVQTVPS</sequence>